<dbReference type="Gene3D" id="2.40.30.10">
    <property type="entry name" value="Translation factors"/>
    <property type="match status" value="2"/>
</dbReference>
<dbReference type="GO" id="GO:0005737">
    <property type="term" value="C:cytoplasm"/>
    <property type="evidence" value="ECO:0007669"/>
    <property type="project" value="TreeGrafter"/>
</dbReference>
<dbReference type="InterPro" id="IPR009000">
    <property type="entry name" value="Transl_B-barrel_sf"/>
</dbReference>
<dbReference type="InterPro" id="IPR023115">
    <property type="entry name" value="TIF_IF2_dom3"/>
</dbReference>
<comment type="caution">
    <text evidence="7">The sequence shown here is derived from an EMBL/GenBank/DDBJ whole genome shotgun (WGS) entry which is preliminary data.</text>
</comment>
<accession>A0AAV7JY52</accession>
<evidence type="ECO:0000313" key="8">
    <source>
        <dbReference type="Proteomes" id="UP001165289"/>
    </source>
</evidence>
<organism evidence="7 8">
    <name type="scientific">Oopsacas minuta</name>
    <dbReference type="NCBI Taxonomy" id="111878"/>
    <lineage>
        <taxon>Eukaryota</taxon>
        <taxon>Metazoa</taxon>
        <taxon>Porifera</taxon>
        <taxon>Hexactinellida</taxon>
        <taxon>Hexasterophora</taxon>
        <taxon>Lyssacinosida</taxon>
        <taxon>Leucopsacidae</taxon>
        <taxon>Oopsacas</taxon>
    </lineage>
</organism>
<dbReference type="PANTHER" id="PTHR43381">
    <property type="entry name" value="TRANSLATION INITIATION FACTOR IF-2-RELATED"/>
    <property type="match status" value="1"/>
</dbReference>
<dbReference type="PANTHER" id="PTHR43381:SF20">
    <property type="entry name" value="TRANSLATION INITIATION FACTOR IF-2, MITOCHONDRIAL"/>
    <property type="match status" value="1"/>
</dbReference>
<evidence type="ECO:0000256" key="4">
    <source>
        <dbReference type="ARBA" id="ARBA00022917"/>
    </source>
</evidence>
<dbReference type="CDD" id="cd01887">
    <property type="entry name" value="IF2_eIF5B"/>
    <property type="match status" value="1"/>
</dbReference>
<dbReference type="FunFam" id="3.40.50.10050:FF:000001">
    <property type="entry name" value="Translation initiation factor IF-2"/>
    <property type="match status" value="1"/>
</dbReference>
<protein>
    <recommendedName>
        <fullName evidence="6">Tr-type G domain-containing protein</fullName>
    </recommendedName>
</protein>
<proteinExistence type="inferred from homology"/>
<evidence type="ECO:0000259" key="6">
    <source>
        <dbReference type="PROSITE" id="PS51722"/>
    </source>
</evidence>
<evidence type="ECO:0000256" key="2">
    <source>
        <dbReference type="ARBA" id="ARBA00022540"/>
    </source>
</evidence>
<evidence type="ECO:0000256" key="3">
    <source>
        <dbReference type="ARBA" id="ARBA00022741"/>
    </source>
</evidence>
<dbReference type="EMBL" id="JAKMXF010000288">
    <property type="protein sequence ID" value="KAI6653245.1"/>
    <property type="molecule type" value="Genomic_DNA"/>
</dbReference>
<comment type="similarity">
    <text evidence="1">Belongs to the TRAFAC class translation factor GTPase superfamily. Classic translation factor GTPase family. IF-2 subfamily.</text>
</comment>
<keyword evidence="3" id="KW-0547">Nucleotide-binding</keyword>
<dbReference type="GO" id="GO:0005525">
    <property type="term" value="F:GTP binding"/>
    <property type="evidence" value="ECO:0007669"/>
    <property type="project" value="UniProtKB-KW"/>
</dbReference>
<keyword evidence="4" id="KW-0648">Protein biosynthesis</keyword>
<dbReference type="InterPro" id="IPR000795">
    <property type="entry name" value="T_Tr_GTP-bd_dom"/>
</dbReference>
<dbReference type="Gene3D" id="3.40.50.300">
    <property type="entry name" value="P-loop containing nucleotide triphosphate hydrolases"/>
    <property type="match status" value="1"/>
</dbReference>
<dbReference type="FunFam" id="3.40.50.300:FF:000019">
    <property type="entry name" value="Translation initiation factor IF-2"/>
    <property type="match status" value="1"/>
</dbReference>
<keyword evidence="5" id="KW-0342">GTP-binding</keyword>
<sequence length="557" mass="62548">MLQTNKLAQFYQIIIFRRLLSIAKINQEIKKSSKLNLIETHKLLRPPIVSVMGHVDHGKTTLLDSLRNTNVAENEPGLITQHVSSFVVNFEGRDVTFIDTPGHAAFAGIRGRGAKINDITILVVDTNEGIKPQTQEVIDLILKYEIPTIVALNKIDRKTSKLEATEEELVDAGIELENYGGSVMSVPISGLKRLNLDKLVRCILKLADRLELHSLEDFQLKGRILEVNTQFSRGTVATVLVERGLLKLGSILQSDLTWCKVKQFQATEGFDHSLFVNGGKPGYPFRVIGWKSPPTPGAIFKEISSEKMAKLSIKQLQTLEKTEKSLNVKDSSEKEKITRKFADDSKTLYLVVKADTAGSLEALLNLLTSGKLEEVKIEIVRSEVGAILQSDLIYADSIRAHVIGFNVKLDEDLKVLQKNLKIPVFVHNIVYGIVDYVKNELEDLLEPVYEERIVGEANILKLFKIPNNLQASGGIVISGRIERSGKFRVFRRNDLIFEGKVKVLQHKKTVIQKIEKGNEFGVSFTDFNNCLEDDRIFCYQNFPVRKSLVWDIAGESN</sequence>
<dbReference type="InterPro" id="IPR027417">
    <property type="entry name" value="P-loop_NTPase"/>
</dbReference>
<dbReference type="AlphaFoldDB" id="A0AAV7JY52"/>
<dbReference type="Pfam" id="PF00009">
    <property type="entry name" value="GTP_EFTU"/>
    <property type="match status" value="1"/>
</dbReference>
<evidence type="ECO:0000256" key="5">
    <source>
        <dbReference type="ARBA" id="ARBA00023134"/>
    </source>
</evidence>
<keyword evidence="2" id="KW-0396">Initiation factor</keyword>
<dbReference type="InterPro" id="IPR036925">
    <property type="entry name" value="TIF_IF2_dom3_sf"/>
</dbReference>
<dbReference type="InterPro" id="IPR005225">
    <property type="entry name" value="Small_GTP-bd"/>
</dbReference>
<name>A0AAV7JY52_9METZ</name>
<dbReference type="GO" id="GO:0003924">
    <property type="term" value="F:GTPase activity"/>
    <property type="evidence" value="ECO:0007669"/>
    <property type="project" value="InterPro"/>
</dbReference>
<gene>
    <name evidence="7" type="ORF">LOD99_3770</name>
</gene>
<dbReference type="InterPro" id="IPR015760">
    <property type="entry name" value="TIF_IF2"/>
</dbReference>
<dbReference type="SUPFAM" id="SSF52156">
    <property type="entry name" value="Initiation factor IF2/eIF5b, domain 3"/>
    <property type="match status" value="1"/>
</dbReference>
<dbReference type="NCBIfam" id="TIGR00231">
    <property type="entry name" value="small_GTP"/>
    <property type="match status" value="1"/>
</dbReference>
<keyword evidence="8" id="KW-1185">Reference proteome</keyword>
<dbReference type="PROSITE" id="PS51722">
    <property type="entry name" value="G_TR_2"/>
    <property type="match status" value="1"/>
</dbReference>
<evidence type="ECO:0000256" key="1">
    <source>
        <dbReference type="ARBA" id="ARBA00007733"/>
    </source>
</evidence>
<dbReference type="SUPFAM" id="SSF50447">
    <property type="entry name" value="Translation proteins"/>
    <property type="match status" value="2"/>
</dbReference>
<dbReference type="Gene3D" id="3.40.50.10050">
    <property type="entry name" value="Translation initiation factor IF- 2, domain 3"/>
    <property type="match status" value="1"/>
</dbReference>
<dbReference type="Proteomes" id="UP001165289">
    <property type="component" value="Unassembled WGS sequence"/>
</dbReference>
<dbReference type="FunFam" id="2.40.30.10:FF:000008">
    <property type="entry name" value="Translation initiation factor IF-2"/>
    <property type="match status" value="1"/>
</dbReference>
<dbReference type="SUPFAM" id="SSF52540">
    <property type="entry name" value="P-loop containing nucleoside triphosphate hydrolases"/>
    <property type="match status" value="1"/>
</dbReference>
<feature type="domain" description="Tr-type G" evidence="6">
    <location>
        <begin position="44"/>
        <end position="211"/>
    </location>
</feature>
<dbReference type="GO" id="GO:0003743">
    <property type="term" value="F:translation initiation factor activity"/>
    <property type="evidence" value="ECO:0007669"/>
    <property type="project" value="UniProtKB-KW"/>
</dbReference>
<dbReference type="Pfam" id="PF11987">
    <property type="entry name" value="IF-2"/>
    <property type="match status" value="1"/>
</dbReference>
<evidence type="ECO:0000313" key="7">
    <source>
        <dbReference type="EMBL" id="KAI6653245.1"/>
    </source>
</evidence>
<reference evidence="7 8" key="1">
    <citation type="journal article" date="2023" name="BMC Biol.">
        <title>The compact genome of the sponge Oopsacas minuta (Hexactinellida) is lacking key metazoan core genes.</title>
        <authorList>
            <person name="Santini S."/>
            <person name="Schenkelaars Q."/>
            <person name="Jourda C."/>
            <person name="Duchesne M."/>
            <person name="Belahbib H."/>
            <person name="Rocher C."/>
            <person name="Selva M."/>
            <person name="Riesgo A."/>
            <person name="Vervoort M."/>
            <person name="Leys S.P."/>
            <person name="Kodjabachian L."/>
            <person name="Le Bivic A."/>
            <person name="Borchiellini C."/>
            <person name="Claverie J.M."/>
            <person name="Renard E."/>
        </authorList>
    </citation>
    <scope>NUCLEOTIDE SEQUENCE [LARGE SCALE GENOMIC DNA]</scope>
    <source>
        <strain evidence="7">SPO-2</strain>
    </source>
</reference>